<evidence type="ECO:0000313" key="11">
    <source>
        <dbReference type="Proteomes" id="UP000515204"/>
    </source>
</evidence>
<dbReference type="PIRSF" id="PIRSF000193">
    <property type="entry name" value="Pyrrol-5-carb_rd"/>
    <property type="match status" value="1"/>
</dbReference>
<proteinExistence type="inferred from homology"/>
<dbReference type="RefSeq" id="XP_014470309.1">
    <property type="nucleotide sequence ID" value="XM_014614823.1"/>
</dbReference>
<protein>
    <recommendedName>
        <fullName evidence="3 8">Pyrroline-5-carboxylate reductase</fullName>
        <ecNumber evidence="3 8">1.5.1.2</ecNumber>
    </recommendedName>
</protein>
<dbReference type="Gene3D" id="3.40.50.720">
    <property type="entry name" value="NAD(P)-binding Rossmann-like Domain"/>
    <property type="match status" value="1"/>
</dbReference>
<evidence type="ECO:0000256" key="7">
    <source>
        <dbReference type="PIRSR" id="PIRSR000193-1"/>
    </source>
</evidence>
<dbReference type="InterPro" id="IPR029036">
    <property type="entry name" value="P5CR_dimer"/>
</dbReference>
<feature type="domain" description="Pyrroline-5-carboxylate reductase dimerisation" evidence="10">
    <location>
        <begin position="180"/>
        <end position="283"/>
    </location>
</feature>
<evidence type="ECO:0000313" key="12">
    <source>
        <dbReference type="RefSeq" id="XP_014470309.1"/>
    </source>
</evidence>
<dbReference type="CTD" id="42284"/>
<dbReference type="InterPro" id="IPR036291">
    <property type="entry name" value="NAD(P)-bd_dom_sf"/>
</dbReference>
<dbReference type="Pfam" id="PF14748">
    <property type="entry name" value="P5CR_dimer"/>
    <property type="match status" value="1"/>
</dbReference>
<dbReference type="KEGG" id="dqu:106742149"/>
<dbReference type="OrthoDB" id="10263291at2759"/>
<evidence type="ECO:0000259" key="10">
    <source>
        <dbReference type="Pfam" id="PF14748"/>
    </source>
</evidence>
<dbReference type="InterPro" id="IPR053790">
    <property type="entry name" value="P5CR-like_CS"/>
</dbReference>
<evidence type="ECO:0000256" key="6">
    <source>
        <dbReference type="ARBA" id="ARBA00023002"/>
    </source>
</evidence>
<dbReference type="InterPro" id="IPR028939">
    <property type="entry name" value="P5C_Rdtase_cat_N"/>
</dbReference>
<organism evidence="11 12">
    <name type="scientific">Dinoponera quadriceps</name>
    <name type="common">South American ant</name>
    <dbReference type="NCBI Taxonomy" id="609295"/>
    <lineage>
        <taxon>Eukaryota</taxon>
        <taxon>Metazoa</taxon>
        <taxon>Ecdysozoa</taxon>
        <taxon>Arthropoda</taxon>
        <taxon>Hexapoda</taxon>
        <taxon>Insecta</taxon>
        <taxon>Pterygota</taxon>
        <taxon>Neoptera</taxon>
        <taxon>Endopterygota</taxon>
        <taxon>Hymenoptera</taxon>
        <taxon>Apocrita</taxon>
        <taxon>Aculeata</taxon>
        <taxon>Formicoidea</taxon>
        <taxon>Formicidae</taxon>
        <taxon>Ponerinae</taxon>
        <taxon>Ponerini</taxon>
        <taxon>Dinoponera</taxon>
    </lineage>
</organism>
<comment type="similarity">
    <text evidence="2 8">Belongs to the pyrroline-5-carboxylate reductase family.</text>
</comment>
<dbReference type="PANTHER" id="PTHR11645:SF69">
    <property type="entry name" value="PYRROLINE-5-CARBOXYLATE REDUCTASE"/>
    <property type="match status" value="1"/>
</dbReference>
<evidence type="ECO:0000256" key="4">
    <source>
        <dbReference type="ARBA" id="ARBA00022650"/>
    </source>
</evidence>
<keyword evidence="5 7" id="KW-0521">NADP</keyword>
<dbReference type="NCBIfam" id="TIGR00112">
    <property type="entry name" value="proC"/>
    <property type="match status" value="1"/>
</dbReference>
<dbReference type="SUPFAM" id="SSF48179">
    <property type="entry name" value="6-phosphogluconate dehydrogenase C-terminal domain-like"/>
    <property type="match status" value="1"/>
</dbReference>
<dbReference type="PROSITE" id="PS00521">
    <property type="entry name" value="P5CR"/>
    <property type="match status" value="1"/>
</dbReference>
<evidence type="ECO:0000256" key="8">
    <source>
        <dbReference type="RuleBase" id="RU003903"/>
    </source>
</evidence>
<feature type="domain" description="Pyrroline-5-carboxylate reductase catalytic N-terminal" evidence="9">
    <location>
        <begin position="9"/>
        <end position="90"/>
    </location>
</feature>
<keyword evidence="6 8" id="KW-0560">Oxidoreductase</keyword>
<dbReference type="UniPathway" id="UPA00098">
    <property type="reaction ID" value="UER00361"/>
</dbReference>
<keyword evidence="11" id="KW-1185">Reference proteome</keyword>
<dbReference type="PANTHER" id="PTHR11645">
    <property type="entry name" value="PYRROLINE-5-CARBOXYLATE REDUCTASE"/>
    <property type="match status" value="1"/>
</dbReference>
<evidence type="ECO:0000256" key="5">
    <source>
        <dbReference type="ARBA" id="ARBA00022857"/>
    </source>
</evidence>
<reference evidence="12" key="1">
    <citation type="submission" date="2025-08" db="UniProtKB">
        <authorList>
            <consortium name="RefSeq"/>
        </authorList>
    </citation>
    <scope>IDENTIFICATION</scope>
</reference>
<sequence>MEEQLKSLKVGFIGGGNMAIAIAAGLINKGILDSDKCWVSTRTDRTHCSWRELGTRPTLKNHEVLDNCDVVFLAVKPHNLDDVIVSELSRMQHESKPSIRISKFRNKLFISLLAGVTLDILEDKLAQIVESPRIIRTIPNTPLMIGEGITASCQRHTNVQDLEIVDALFSHLGMCVNVPESTMNAVGGLTGSGPAFAYVIIEALSDGAVRMGVPRATATKFAAQVLVGAGKMVLETGKHPGQLKDEVCSPGGTTIAGVHAMETGGVRGSMINAVQAAVNKTSKLI</sequence>
<dbReference type="GO" id="GO:0055129">
    <property type="term" value="P:L-proline biosynthetic process"/>
    <property type="evidence" value="ECO:0007669"/>
    <property type="project" value="UniProtKB-UniPathway"/>
</dbReference>
<dbReference type="HAMAP" id="MF_01925">
    <property type="entry name" value="P5C_reductase"/>
    <property type="match status" value="1"/>
</dbReference>
<keyword evidence="4 8" id="KW-0641">Proline biosynthesis</keyword>
<evidence type="ECO:0000256" key="1">
    <source>
        <dbReference type="ARBA" id="ARBA00005205"/>
    </source>
</evidence>
<feature type="binding site" evidence="7">
    <location>
        <position position="61"/>
    </location>
    <ligand>
        <name>NADPH</name>
        <dbReference type="ChEBI" id="CHEBI:57783"/>
    </ligand>
</feature>
<feature type="binding site" evidence="7">
    <location>
        <begin position="13"/>
        <end position="18"/>
    </location>
    <ligand>
        <name>NADP(+)</name>
        <dbReference type="ChEBI" id="CHEBI:58349"/>
    </ligand>
</feature>
<dbReference type="FunFam" id="1.10.3730.10:FF:000001">
    <property type="entry name" value="Pyrroline-5-carboxylate reductase"/>
    <property type="match status" value="1"/>
</dbReference>
<evidence type="ECO:0000259" key="9">
    <source>
        <dbReference type="Pfam" id="PF03807"/>
    </source>
</evidence>
<dbReference type="Pfam" id="PF03807">
    <property type="entry name" value="F420_oxidored"/>
    <property type="match status" value="1"/>
</dbReference>
<dbReference type="GeneID" id="106742149"/>
<feature type="binding site" evidence="7">
    <location>
        <position position="41"/>
    </location>
    <ligand>
        <name>NADP(+)</name>
        <dbReference type="ChEBI" id="CHEBI:58349"/>
    </ligand>
</feature>
<keyword evidence="8" id="KW-0028">Amino-acid biosynthesis</keyword>
<dbReference type="GO" id="GO:0004735">
    <property type="term" value="F:pyrroline-5-carboxylate reductase activity"/>
    <property type="evidence" value="ECO:0007669"/>
    <property type="project" value="UniProtKB-EC"/>
</dbReference>
<accession>A0A6P3WXE8</accession>
<gene>
    <name evidence="12" type="primary">LOC106742149</name>
</gene>
<dbReference type="Gene3D" id="1.10.3730.10">
    <property type="entry name" value="ProC C-terminal domain-like"/>
    <property type="match status" value="1"/>
</dbReference>
<dbReference type="EC" id="1.5.1.2" evidence="3 8"/>
<dbReference type="InterPro" id="IPR000304">
    <property type="entry name" value="Pyrroline-COOH_reductase"/>
</dbReference>
<dbReference type="Proteomes" id="UP000515204">
    <property type="component" value="Unplaced"/>
</dbReference>
<dbReference type="InterPro" id="IPR008927">
    <property type="entry name" value="6-PGluconate_DH-like_C_sf"/>
</dbReference>
<dbReference type="SUPFAM" id="SSF51735">
    <property type="entry name" value="NAD(P)-binding Rossmann-fold domains"/>
    <property type="match status" value="1"/>
</dbReference>
<comment type="pathway">
    <text evidence="1 8">Amino-acid biosynthesis; L-proline biosynthesis; L-proline from L-glutamate 5-semialdehyde: step 1/1.</text>
</comment>
<name>A0A6P3WXE8_DINQU</name>
<evidence type="ECO:0000256" key="3">
    <source>
        <dbReference type="ARBA" id="ARBA00012855"/>
    </source>
</evidence>
<evidence type="ECO:0000256" key="2">
    <source>
        <dbReference type="ARBA" id="ARBA00005525"/>
    </source>
</evidence>
<feature type="binding site" evidence="7">
    <location>
        <begin position="74"/>
        <end position="77"/>
    </location>
    <ligand>
        <name>NADP(+)</name>
        <dbReference type="ChEBI" id="CHEBI:58349"/>
    </ligand>
</feature>
<comment type="catalytic activity">
    <reaction evidence="8">
        <text>L-proline + NADP(+) = (S)-1-pyrroline-5-carboxylate + NADPH + 2 H(+)</text>
        <dbReference type="Rhea" id="RHEA:14109"/>
        <dbReference type="ChEBI" id="CHEBI:15378"/>
        <dbReference type="ChEBI" id="CHEBI:17388"/>
        <dbReference type="ChEBI" id="CHEBI:57783"/>
        <dbReference type="ChEBI" id="CHEBI:58349"/>
        <dbReference type="ChEBI" id="CHEBI:60039"/>
        <dbReference type="EC" id="1.5.1.2"/>
    </reaction>
</comment>
<dbReference type="AlphaFoldDB" id="A0A6P3WXE8"/>